<dbReference type="EMBL" id="JABSTR010002835">
    <property type="protein sequence ID" value="KAH9384636.1"/>
    <property type="molecule type" value="Genomic_DNA"/>
</dbReference>
<reference evidence="2 3" key="1">
    <citation type="journal article" date="2020" name="Cell">
        <title>Large-Scale Comparative Analyses of Tick Genomes Elucidate Their Genetic Diversity and Vector Capacities.</title>
        <authorList>
            <consortium name="Tick Genome and Microbiome Consortium (TIGMIC)"/>
            <person name="Jia N."/>
            <person name="Wang J."/>
            <person name="Shi W."/>
            <person name="Du L."/>
            <person name="Sun Y."/>
            <person name="Zhan W."/>
            <person name="Jiang J.F."/>
            <person name="Wang Q."/>
            <person name="Zhang B."/>
            <person name="Ji P."/>
            <person name="Bell-Sakyi L."/>
            <person name="Cui X.M."/>
            <person name="Yuan T.T."/>
            <person name="Jiang B.G."/>
            <person name="Yang W.F."/>
            <person name="Lam T.T."/>
            <person name="Chang Q.C."/>
            <person name="Ding S.J."/>
            <person name="Wang X.J."/>
            <person name="Zhu J.G."/>
            <person name="Ruan X.D."/>
            <person name="Zhao L."/>
            <person name="Wei J.T."/>
            <person name="Ye R.Z."/>
            <person name="Que T.C."/>
            <person name="Du C.H."/>
            <person name="Zhou Y.H."/>
            <person name="Cheng J.X."/>
            <person name="Dai P.F."/>
            <person name="Guo W.B."/>
            <person name="Han X.H."/>
            <person name="Huang E.J."/>
            <person name="Li L.F."/>
            <person name="Wei W."/>
            <person name="Gao Y.C."/>
            <person name="Liu J.Z."/>
            <person name="Shao H.Z."/>
            <person name="Wang X."/>
            <person name="Wang C.C."/>
            <person name="Yang T.C."/>
            <person name="Huo Q.B."/>
            <person name="Li W."/>
            <person name="Chen H.Y."/>
            <person name="Chen S.E."/>
            <person name="Zhou L.G."/>
            <person name="Ni X.B."/>
            <person name="Tian J.H."/>
            <person name="Sheng Y."/>
            <person name="Liu T."/>
            <person name="Pan Y.S."/>
            <person name="Xia L.Y."/>
            <person name="Li J."/>
            <person name="Zhao F."/>
            <person name="Cao W.C."/>
        </authorList>
    </citation>
    <scope>NUCLEOTIDE SEQUENCE [LARGE SCALE GENOMIC DNA]</scope>
    <source>
        <strain evidence="2">HaeL-2018</strain>
    </source>
</reference>
<comment type="caution">
    <text evidence="2">The sequence shown here is derived from an EMBL/GenBank/DDBJ whole genome shotgun (WGS) entry which is preliminary data.</text>
</comment>
<keyword evidence="1" id="KW-0812">Transmembrane</keyword>
<evidence type="ECO:0000313" key="3">
    <source>
        <dbReference type="Proteomes" id="UP000821853"/>
    </source>
</evidence>
<keyword evidence="1" id="KW-0472">Membrane</keyword>
<feature type="transmembrane region" description="Helical" evidence="1">
    <location>
        <begin position="199"/>
        <end position="220"/>
    </location>
</feature>
<proteinExistence type="predicted"/>
<feature type="transmembrane region" description="Helical" evidence="1">
    <location>
        <begin position="46"/>
        <end position="64"/>
    </location>
</feature>
<sequence length="245" mass="26708">MITARNITVVLRLLNVVGLKALLLVTFAESCGDFIGAFPVHFEMQGMFYCVIVAIFGIVFAIIPMGSITRYWVSMWWLPSHLILVILLIAGRPRTRSEAVLATSSGSAKHNAIFTIDLGQLFPVRQDPSPVATLMGGWTEPITGASFFASLCILAFNYANIQGFALIRGDMEAPATFNKAAFSSIAGLVWGRLKRSFPIMLVACLLALAVPFKGPVMALVGRLPRHIRAASRLLLQAVSEIRRMA</sequence>
<dbReference type="AlphaFoldDB" id="A0A9J6HB92"/>
<name>A0A9J6HB92_HAELO</name>
<feature type="transmembrane region" description="Helical" evidence="1">
    <location>
        <begin position="71"/>
        <end position="91"/>
    </location>
</feature>
<keyword evidence="3" id="KW-1185">Reference proteome</keyword>
<protein>
    <submittedName>
        <fullName evidence="2">Uncharacterized protein</fullName>
    </submittedName>
</protein>
<dbReference type="VEuPathDB" id="VectorBase:HLOH_054459"/>
<gene>
    <name evidence="2" type="ORF">HPB48_026646</name>
</gene>
<evidence type="ECO:0000313" key="2">
    <source>
        <dbReference type="EMBL" id="KAH9384636.1"/>
    </source>
</evidence>
<dbReference type="Proteomes" id="UP000821853">
    <property type="component" value="Unassembled WGS sequence"/>
</dbReference>
<feature type="transmembrane region" description="Helical" evidence="1">
    <location>
        <begin position="142"/>
        <end position="161"/>
    </location>
</feature>
<organism evidence="2 3">
    <name type="scientific">Haemaphysalis longicornis</name>
    <name type="common">Bush tick</name>
    <dbReference type="NCBI Taxonomy" id="44386"/>
    <lineage>
        <taxon>Eukaryota</taxon>
        <taxon>Metazoa</taxon>
        <taxon>Ecdysozoa</taxon>
        <taxon>Arthropoda</taxon>
        <taxon>Chelicerata</taxon>
        <taxon>Arachnida</taxon>
        <taxon>Acari</taxon>
        <taxon>Parasitiformes</taxon>
        <taxon>Ixodida</taxon>
        <taxon>Ixodoidea</taxon>
        <taxon>Ixodidae</taxon>
        <taxon>Haemaphysalinae</taxon>
        <taxon>Haemaphysalis</taxon>
    </lineage>
</organism>
<accession>A0A9J6HB92</accession>
<evidence type="ECO:0000256" key="1">
    <source>
        <dbReference type="SAM" id="Phobius"/>
    </source>
</evidence>
<keyword evidence="1" id="KW-1133">Transmembrane helix</keyword>